<feature type="domain" description="GCVT N-terminal" evidence="1">
    <location>
        <begin position="1"/>
        <end position="52"/>
    </location>
</feature>
<reference evidence="2" key="1">
    <citation type="submission" date="2021-03" db="EMBL/GenBank/DDBJ databases">
        <authorList>
            <person name="Tran Van P."/>
        </authorList>
    </citation>
    <scope>NUCLEOTIDE SEQUENCE</scope>
</reference>
<dbReference type="InterPro" id="IPR006222">
    <property type="entry name" value="GCVT_N"/>
</dbReference>
<gene>
    <name evidence="2" type="ORF">TPAB3V08_LOCUS15169</name>
</gene>
<dbReference type="InterPro" id="IPR027266">
    <property type="entry name" value="TrmE/GcvT-like"/>
</dbReference>
<dbReference type="Proteomes" id="UP001153148">
    <property type="component" value="Unassembled WGS sequence"/>
</dbReference>
<dbReference type="Gene3D" id="4.10.1250.10">
    <property type="entry name" value="Aminomethyltransferase fragment"/>
    <property type="match status" value="1"/>
</dbReference>
<accession>A0ABN7PM78</accession>
<dbReference type="PANTHER" id="PTHR43757:SF2">
    <property type="entry name" value="AMINOMETHYLTRANSFERASE, MITOCHONDRIAL"/>
    <property type="match status" value="1"/>
</dbReference>
<organism evidence="2 3">
    <name type="scientific">Timema podura</name>
    <name type="common">Walking stick</name>
    <dbReference type="NCBI Taxonomy" id="61482"/>
    <lineage>
        <taxon>Eukaryota</taxon>
        <taxon>Metazoa</taxon>
        <taxon>Ecdysozoa</taxon>
        <taxon>Arthropoda</taxon>
        <taxon>Hexapoda</taxon>
        <taxon>Insecta</taxon>
        <taxon>Pterygota</taxon>
        <taxon>Neoptera</taxon>
        <taxon>Polyneoptera</taxon>
        <taxon>Phasmatodea</taxon>
        <taxon>Timematodea</taxon>
        <taxon>Timematoidea</taxon>
        <taxon>Timematidae</taxon>
        <taxon>Timema</taxon>
    </lineage>
</organism>
<name>A0ABN7PM78_TIMPD</name>
<dbReference type="InterPro" id="IPR028896">
    <property type="entry name" value="GcvT/YgfZ/DmdA"/>
</dbReference>
<dbReference type="PANTHER" id="PTHR43757">
    <property type="entry name" value="AMINOMETHYLTRANSFERASE"/>
    <property type="match status" value="1"/>
</dbReference>
<dbReference type="SUPFAM" id="SSF103025">
    <property type="entry name" value="Folate-binding domain"/>
    <property type="match status" value="1"/>
</dbReference>
<evidence type="ECO:0000259" key="1">
    <source>
        <dbReference type="Pfam" id="PF01571"/>
    </source>
</evidence>
<keyword evidence="3" id="KW-1185">Reference proteome</keyword>
<dbReference type="EMBL" id="CAJPIN010084717">
    <property type="protein sequence ID" value="CAG2068226.1"/>
    <property type="molecule type" value="Genomic_DNA"/>
</dbReference>
<protein>
    <recommendedName>
        <fullName evidence="1">GCVT N-terminal domain-containing protein</fullName>
    </recommendedName>
</protein>
<comment type="caution">
    <text evidence="2">The sequence shown here is derived from an EMBL/GenBank/DDBJ whole genome shotgun (WGS) entry which is preliminary data.</text>
</comment>
<dbReference type="Pfam" id="PF01571">
    <property type="entry name" value="GCV_T"/>
    <property type="match status" value="1"/>
</dbReference>
<proteinExistence type="predicted"/>
<sequence length="91" mass="10177">MEAGQEHGAGDFGSYAMNVLRMEKGFRMWGSDMNKDTSLLEAGLGRFVKLDKLHMSDQMFLELPDITAICDSGPYPPYGHSRSYNNLQPVC</sequence>
<dbReference type="Gene3D" id="3.30.1360.120">
    <property type="entry name" value="Probable tRNA modification gtpase trme, domain 1"/>
    <property type="match status" value="1"/>
</dbReference>
<evidence type="ECO:0000313" key="3">
    <source>
        <dbReference type="Proteomes" id="UP001153148"/>
    </source>
</evidence>
<evidence type="ECO:0000313" key="2">
    <source>
        <dbReference type="EMBL" id="CAG2068226.1"/>
    </source>
</evidence>